<reference evidence="3" key="1">
    <citation type="journal article" date="2023" name="G3 (Bethesda)">
        <title>A reference genome for the long-term kleptoplast-retaining sea slug Elysia crispata morphotype clarki.</title>
        <authorList>
            <person name="Eastman K.E."/>
            <person name="Pendleton A.L."/>
            <person name="Shaikh M.A."/>
            <person name="Suttiyut T."/>
            <person name="Ogas R."/>
            <person name="Tomko P."/>
            <person name="Gavelis G."/>
            <person name="Widhalm J.R."/>
            <person name="Wisecaver J.H."/>
        </authorList>
    </citation>
    <scope>NUCLEOTIDE SEQUENCE</scope>
    <source>
        <strain evidence="3">ECLA1</strain>
    </source>
</reference>
<feature type="compositionally biased region" description="Polar residues" evidence="1">
    <location>
        <begin position="447"/>
        <end position="457"/>
    </location>
</feature>
<feature type="compositionally biased region" description="Basic and acidic residues" evidence="1">
    <location>
        <begin position="349"/>
        <end position="362"/>
    </location>
</feature>
<evidence type="ECO:0000256" key="1">
    <source>
        <dbReference type="SAM" id="MobiDB-lite"/>
    </source>
</evidence>
<feature type="region of interest" description="Disordered" evidence="1">
    <location>
        <begin position="1086"/>
        <end position="1118"/>
    </location>
</feature>
<feature type="compositionally biased region" description="Basic and acidic residues" evidence="1">
    <location>
        <begin position="122"/>
        <end position="138"/>
    </location>
</feature>
<dbReference type="PROSITE" id="PS50200">
    <property type="entry name" value="RA"/>
    <property type="match status" value="1"/>
</dbReference>
<evidence type="ECO:0000313" key="4">
    <source>
        <dbReference type="Proteomes" id="UP001283361"/>
    </source>
</evidence>
<feature type="domain" description="Ras-associating" evidence="2">
    <location>
        <begin position="1"/>
        <end position="82"/>
    </location>
</feature>
<dbReference type="InterPro" id="IPR000159">
    <property type="entry name" value="RA_dom"/>
</dbReference>
<evidence type="ECO:0000313" key="3">
    <source>
        <dbReference type="EMBL" id="KAK3756855.1"/>
    </source>
</evidence>
<feature type="compositionally biased region" description="Low complexity" evidence="1">
    <location>
        <begin position="534"/>
        <end position="543"/>
    </location>
</feature>
<feature type="compositionally biased region" description="Polar residues" evidence="1">
    <location>
        <begin position="738"/>
        <end position="750"/>
    </location>
</feature>
<feature type="compositionally biased region" description="Polar residues" evidence="1">
    <location>
        <begin position="663"/>
        <end position="673"/>
    </location>
</feature>
<feature type="compositionally biased region" description="Low complexity" evidence="1">
    <location>
        <begin position="298"/>
        <end position="318"/>
    </location>
</feature>
<feature type="compositionally biased region" description="Polar residues" evidence="1">
    <location>
        <begin position="111"/>
        <end position="121"/>
    </location>
</feature>
<evidence type="ECO:0000259" key="2">
    <source>
        <dbReference type="PROSITE" id="PS50200"/>
    </source>
</evidence>
<comment type="caution">
    <text evidence="3">The sequence shown here is derived from an EMBL/GenBank/DDBJ whole genome shotgun (WGS) entry which is preliminary data.</text>
</comment>
<feature type="compositionally biased region" description="Basic and acidic residues" evidence="1">
    <location>
        <begin position="891"/>
        <end position="900"/>
    </location>
</feature>
<feature type="compositionally biased region" description="Basic and acidic residues" evidence="1">
    <location>
        <begin position="101"/>
        <end position="110"/>
    </location>
</feature>
<dbReference type="SUPFAM" id="SSF54236">
    <property type="entry name" value="Ubiquitin-like"/>
    <property type="match status" value="1"/>
</dbReference>
<dbReference type="PANTHER" id="PTHR15286:SF6">
    <property type="entry name" value="GH01133P"/>
    <property type="match status" value="1"/>
</dbReference>
<feature type="compositionally biased region" description="Polar residues" evidence="1">
    <location>
        <begin position="592"/>
        <end position="616"/>
    </location>
</feature>
<dbReference type="EMBL" id="JAWDGP010005460">
    <property type="protein sequence ID" value="KAK3756855.1"/>
    <property type="molecule type" value="Genomic_DNA"/>
</dbReference>
<sequence length="1295" mass="143481">MELKVWVEGIQRVVCGANYSTTCQDVVLALAHAMGRTGRFTLVERWRDTERPLTPAECPLQALHKWGEYAAEVRFFLIQADGNTANIINNSIGSGSGNSRSSRDGDKAVENKTSTGNTKSQQIRDSDGVSPRPRDSKLPHGRASGPFFPSSPSPSPRGGFQSGLKQTAQKPTSQSQLHHLQQSDHLKRSSTFSGAHNYTLQPPPTTTTTYTNNISMPSSSYGSSYQYSNGPYRPQQQSSRHLPPPSPSSSRKPQPSSIPNYSNQTSYGHQPHPQKTRRESRDHHSSLVPPMTNGGDQSMSGNSSSNSSPRSPSGLSASHLYNVQGSHSQPQTSSASYHPRVSSGGPSGEQRDNIPRDSREVHPANTAHGKFPSSDPGPTPRGMSAATSGRPSENSSAGRTSQPNPDARHRHPRRERRPRSPTPHRSGHGGQQQHSQSYSSLPQSKQDQQMPYSQHQYHPSDPSHPSAPQRYHHHPASSSHFREGPLRSSPSISPVPPVPAPRQRARPSPDPVEYENILTSRGRDPQRNHHHPQQHPQEYQSHQQPHKPPSPRRYERSQSRDRRRDEVGDVARNGSGATRALPAPQASGGQPIWSQAGRNGDTLRQQQEQHPSVNPRQQYQQQQLSKSLPASGMNLLRRSNEGGRSAVSGSMDFVESAAKRQHQQQPGHQASTGRSGGDIEEGREGHMSSVDVNGRLAEGGRSMSSFASAVANIRQHSKERLPRGGGGVDWHSEGHQPSVDSNGGDVSQVRSTRDPALSSYHEGPDKAYLPPQTANSRFFNQDPQQKRNNYLGGQSSQHNRHVQQHVLPDQHFPYPHTNPQKTPSPREPTSPPLFTLSPRHNSAFKEVSPRHSHQPSPSSPPVAFSFDQNKHHAGATSREFPHQTQEGNNNHPREGDDRHLLNHLPSDTLPGEERPHFRQLSLEVEEYDLDQNFPDLSQRDRDFGVGVLPTPARETVQRPTFGASAGTTNHAESTPLEYRLDSGGVRPAPHRAEAEYLQLARLVSVQQDRIKVIEAQIADASAEISTLEEEASRTDLQLQELSVDGAELEATEAELLKEEAELECVEWDNVLDGEQKREADIRQQVSRLQEKSKETEERIQHLKSEEEEKTKHIKAEKEKLAAEEKKKIMLEKELSEQVDQVKLELKQVDFTLESQKKEMEKLEAELSEANNRSKKQEEELKEVEDELKKENLKDFHAHPVQKEPPPGVTTVEDFVFPTSGFKKAKPYTSTSSDTVDDDTEDSAPDTGEAIIKILEGRLSPSSPLSEELNKMAGMTSAQQTYKSALAAKNPNGVWV</sequence>
<proteinExistence type="predicted"/>
<dbReference type="Gene3D" id="3.10.20.90">
    <property type="entry name" value="Phosphatidylinositol 3-kinase Catalytic Subunit, Chain A, domain 1"/>
    <property type="match status" value="1"/>
</dbReference>
<gene>
    <name evidence="3" type="ORF">RRG08_048901</name>
</gene>
<dbReference type="SMART" id="SM00314">
    <property type="entry name" value="RA"/>
    <property type="match status" value="1"/>
</dbReference>
<dbReference type="Pfam" id="PF21712">
    <property type="entry name" value="RASSF8-10_RA"/>
    <property type="match status" value="1"/>
</dbReference>
<name>A0AAE1D4U0_9GAST</name>
<accession>A0AAE1D4U0</accession>
<dbReference type="InterPro" id="IPR029071">
    <property type="entry name" value="Ubiquitin-like_domsf"/>
</dbReference>
<feature type="compositionally biased region" description="Low complexity" evidence="1">
    <location>
        <begin position="89"/>
        <end position="100"/>
    </location>
</feature>
<feature type="compositionally biased region" description="Polar residues" evidence="1">
    <location>
        <begin position="772"/>
        <end position="797"/>
    </location>
</feature>
<organism evidence="3 4">
    <name type="scientific">Elysia crispata</name>
    <name type="common">lettuce slug</name>
    <dbReference type="NCBI Taxonomy" id="231223"/>
    <lineage>
        <taxon>Eukaryota</taxon>
        <taxon>Metazoa</taxon>
        <taxon>Spiralia</taxon>
        <taxon>Lophotrochozoa</taxon>
        <taxon>Mollusca</taxon>
        <taxon>Gastropoda</taxon>
        <taxon>Heterobranchia</taxon>
        <taxon>Euthyneura</taxon>
        <taxon>Panpulmonata</taxon>
        <taxon>Sacoglossa</taxon>
        <taxon>Placobranchoidea</taxon>
        <taxon>Plakobranchidae</taxon>
        <taxon>Elysia</taxon>
    </lineage>
</organism>
<dbReference type="PANTHER" id="PTHR15286">
    <property type="entry name" value="RAS-ASSOCIATING DOMAIN CONTAINING PROTEIN"/>
    <property type="match status" value="1"/>
</dbReference>
<dbReference type="InterPro" id="IPR048945">
    <property type="entry name" value="RASSF8/10_RA"/>
</dbReference>
<feature type="compositionally biased region" description="Low complexity" evidence="1">
    <location>
        <begin position="206"/>
        <end position="241"/>
    </location>
</feature>
<keyword evidence="4" id="KW-1185">Reference proteome</keyword>
<protein>
    <recommendedName>
        <fullName evidence="2">Ras-associating domain-containing protein</fullName>
    </recommendedName>
</protein>
<feature type="compositionally biased region" description="Basic and acidic residues" evidence="1">
    <location>
        <begin position="1088"/>
        <end position="1118"/>
    </location>
</feature>
<feature type="compositionally biased region" description="Basic residues" evidence="1">
    <location>
        <begin position="408"/>
        <end position="419"/>
    </location>
</feature>
<dbReference type="Proteomes" id="UP001283361">
    <property type="component" value="Unassembled WGS sequence"/>
</dbReference>
<feature type="region of interest" description="Disordered" evidence="1">
    <location>
        <begin position="89"/>
        <end position="913"/>
    </location>
</feature>
<feature type="compositionally biased region" description="Polar residues" evidence="1">
    <location>
        <begin position="319"/>
        <end position="336"/>
    </location>
</feature>
<feature type="compositionally biased region" description="Low complexity" evidence="1">
    <location>
        <begin position="248"/>
        <end position="259"/>
    </location>
</feature>
<dbReference type="InterPro" id="IPR033593">
    <property type="entry name" value="N-RASSF"/>
</dbReference>
<dbReference type="GO" id="GO:0007165">
    <property type="term" value="P:signal transduction"/>
    <property type="evidence" value="ECO:0007669"/>
    <property type="project" value="InterPro"/>
</dbReference>
<feature type="region of interest" description="Disordered" evidence="1">
    <location>
        <begin position="1161"/>
        <end position="1245"/>
    </location>
</feature>
<feature type="compositionally biased region" description="Basic and acidic residues" evidence="1">
    <location>
        <begin position="276"/>
        <end position="285"/>
    </location>
</feature>
<feature type="compositionally biased region" description="Acidic residues" evidence="1">
    <location>
        <begin position="1234"/>
        <end position="1243"/>
    </location>
</feature>
<feature type="compositionally biased region" description="Basic and acidic residues" evidence="1">
    <location>
        <begin position="1186"/>
        <end position="1201"/>
    </location>
</feature>
<feature type="compositionally biased region" description="Low complexity" evidence="1">
    <location>
        <begin position="431"/>
        <end position="446"/>
    </location>
</feature>
<feature type="compositionally biased region" description="Basic and acidic residues" evidence="1">
    <location>
        <begin position="552"/>
        <end position="569"/>
    </location>
</feature>
<feature type="compositionally biased region" description="Polar residues" evidence="1">
    <location>
        <begin position="385"/>
        <end position="404"/>
    </location>
</feature>